<dbReference type="Proteomes" id="UP000799537">
    <property type="component" value="Unassembled WGS sequence"/>
</dbReference>
<name>A0A6A6C5K5_ZASCE</name>
<dbReference type="PROSITE" id="PS00028">
    <property type="entry name" value="ZINC_FINGER_C2H2_1"/>
    <property type="match status" value="1"/>
</dbReference>
<accession>A0A6A6C5K5</accession>
<dbReference type="GeneID" id="54567543"/>
<dbReference type="EMBL" id="ML993624">
    <property type="protein sequence ID" value="KAF2160666.1"/>
    <property type="molecule type" value="Genomic_DNA"/>
</dbReference>
<proteinExistence type="predicted"/>
<dbReference type="SUPFAM" id="SSF52047">
    <property type="entry name" value="RNI-like"/>
    <property type="match status" value="1"/>
</dbReference>
<evidence type="ECO:0000259" key="1">
    <source>
        <dbReference type="PROSITE" id="PS00028"/>
    </source>
</evidence>
<evidence type="ECO:0000313" key="2">
    <source>
        <dbReference type="EMBL" id="KAF2160666.1"/>
    </source>
</evidence>
<reference evidence="2" key="1">
    <citation type="journal article" date="2020" name="Stud. Mycol.">
        <title>101 Dothideomycetes genomes: a test case for predicting lifestyles and emergence of pathogens.</title>
        <authorList>
            <person name="Haridas S."/>
            <person name="Albert R."/>
            <person name="Binder M."/>
            <person name="Bloem J."/>
            <person name="Labutti K."/>
            <person name="Salamov A."/>
            <person name="Andreopoulos B."/>
            <person name="Baker S."/>
            <person name="Barry K."/>
            <person name="Bills G."/>
            <person name="Bluhm B."/>
            <person name="Cannon C."/>
            <person name="Castanera R."/>
            <person name="Culley D."/>
            <person name="Daum C."/>
            <person name="Ezra D."/>
            <person name="Gonzalez J."/>
            <person name="Henrissat B."/>
            <person name="Kuo A."/>
            <person name="Liang C."/>
            <person name="Lipzen A."/>
            <person name="Lutzoni F."/>
            <person name="Magnuson J."/>
            <person name="Mondo S."/>
            <person name="Nolan M."/>
            <person name="Ohm R."/>
            <person name="Pangilinan J."/>
            <person name="Park H.-J."/>
            <person name="Ramirez L."/>
            <person name="Alfaro M."/>
            <person name="Sun H."/>
            <person name="Tritt A."/>
            <person name="Yoshinaga Y."/>
            <person name="Zwiers L.-H."/>
            <person name="Turgeon B."/>
            <person name="Goodwin S."/>
            <person name="Spatafora J."/>
            <person name="Crous P."/>
            <person name="Grigoriev I."/>
        </authorList>
    </citation>
    <scope>NUCLEOTIDE SEQUENCE</scope>
    <source>
        <strain evidence="2">ATCC 36951</strain>
    </source>
</reference>
<gene>
    <name evidence="2" type="ORF">M409DRAFT_59705</name>
</gene>
<evidence type="ECO:0000313" key="3">
    <source>
        <dbReference type="Proteomes" id="UP000799537"/>
    </source>
</evidence>
<dbReference type="InterPro" id="IPR013087">
    <property type="entry name" value="Znf_C2H2_type"/>
</dbReference>
<organism evidence="2 3">
    <name type="scientific">Zasmidium cellare ATCC 36951</name>
    <dbReference type="NCBI Taxonomy" id="1080233"/>
    <lineage>
        <taxon>Eukaryota</taxon>
        <taxon>Fungi</taxon>
        <taxon>Dikarya</taxon>
        <taxon>Ascomycota</taxon>
        <taxon>Pezizomycotina</taxon>
        <taxon>Dothideomycetes</taxon>
        <taxon>Dothideomycetidae</taxon>
        <taxon>Mycosphaerellales</taxon>
        <taxon>Mycosphaerellaceae</taxon>
        <taxon>Zasmidium</taxon>
    </lineage>
</organism>
<protein>
    <recommendedName>
        <fullName evidence="1">C2H2-type domain-containing protein</fullName>
    </recommendedName>
</protein>
<keyword evidence="3" id="KW-1185">Reference proteome</keyword>
<sequence length="583" mass="66592">MPCLDSLPAELLLQICSYIDHTHRPSLSSLSIVNKTLLKPCTAQLFRTIHIHVSSPKACQKSIQQWNRLLARRNCRNDVRFVEIHGFLANEEDQASFQDCQYCQGLFDDECGVESHVHDHSGGFSVEAENEAFTPIAAYLKELPSATDLIWRCHNFVPQCILDATNATKPPLRLHVHDFKLLHLDSNEIGRRELAILQSPSLHSMTVRYLGSEINGVYSTVKPRRAISKLLVGFSPNLKQLRLMSCQDKILPYRKEDRRDLDQLCSEAGTTRLARLERFDLRPSTVVDSDDIRTWHELLDPAWLRCLHLGAALSTPTIRWASRNAHFENLQKLIFSFDNPDYPQEERSARADDTQTWLLSLPRLRVLGLSGPLYREYAQAIRSALGWHGQTLEKFVLGPPLYGKNNHSDARETIDAGMEMLVDLSRTCPVLQELSIPLRRSRSNRTEIELYQYLAEFPNLTKISLQFDCCCWGLMVVDGESDLSPEDREPWFTHTPIDSENVTTGRVRRAMIKAALDESLVRSGTDGDKNQDIDNDIWTCLPYFESSNEHGPEMKLFREIWPETAPGSDWRDDWHSFPLDAAA</sequence>
<feature type="domain" description="C2H2-type" evidence="1">
    <location>
        <begin position="100"/>
        <end position="120"/>
    </location>
</feature>
<dbReference type="RefSeq" id="XP_033661555.1">
    <property type="nucleotide sequence ID" value="XM_033814271.1"/>
</dbReference>
<dbReference type="AlphaFoldDB" id="A0A6A6C5K5"/>
<dbReference type="OrthoDB" id="3945550at2759"/>